<accession>A0A0K2V4J5</accession>
<evidence type="ECO:0000256" key="1">
    <source>
        <dbReference type="SAM" id="MobiDB-lite"/>
    </source>
</evidence>
<dbReference type="EMBL" id="HACA01027505">
    <property type="protein sequence ID" value="CDW44866.1"/>
    <property type="molecule type" value="Transcribed_RNA"/>
</dbReference>
<feature type="signal peptide" evidence="2">
    <location>
        <begin position="1"/>
        <end position="23"/>
    </location>
</feature>
<evidence type="ECO:0000313" key="3">
    <source>
        <dbReference type="EMBL" id="CDW44866.1"/>
    </source>
</evidence>
<name>A0A0K2V4J5_LEPSM</name>
<proteinExistence type="predicted"/>
<reference evidence="3" key="1">
    <citation type="submission" date="2014-05" db="EMBL/GenBank/DDBJ databases">
        <authorList>
            <person name="Chronopoulou M."/>
        </authorList>
    </citation>
    <scope>NUCLEOTIDE SEQUENCE</scope>
    <source>
        <tissue evidence="3">Whole organism</tissue>
    </source>
</reference>
<organism evidence="3">
    <name type="scientific">Lepeophtheirus salmonis</name>
    <name type="common">Salmon louse</name>
    <name type="synonym">Caligus salmonis</name>
    <dbReference type="NCBI Taxonomy" id="72036"/>
    <lineage>
        <taxon>Eukaryota</taxon>
        <taxon>Metazoa</taxon>
        <taxon>Ecdysozoa</taxon>
        <taxon>Arthropoda</taxon>
        <taxon>Crustacea</taxon>
        <taxon>Multicrustacea</taxon>
        <taxon>Hexanauplia</taxon>
        <taxon>Copepoda</taxon>
        <taxon>Siphonostomatoida</taxon>
        <taxon>Caligidae</taxon>
        <taxon>Lepeophtheirus</taxon>
    </lineage>
</organism>
<dbReference type="AlphaFoldDB" id="A0A0K2V4J5"/>
<feature type="compositionally biased region" description="Low complexity" evidence="1">
    <location>
        <begin position="63"/>
        <end position="74"/>
    </location>
</feature>
<sequence>MVSIQFYIRLITTLVLLSSIVTSQRQNEGYEYPTPEVPFTLPPKSTTPSGYEYPTPKIKFTLPPRTTTPRTTTPQGYEYPVPQNPLQLPRRGRRRPLESHKVI</sequence>
<dbReference type="OrthoDB" id="76388at2759"/>
<keyword evidence="2" id="KW-0732">Signal</keyword>
<evidence type="ECO:0000256" key="2">
    <source>
        <dbReference type="SAM" id="SignalP"/>
    </source>
</evidence>
<feature type="chain" id="PRO_5005489408" evidence="2">
    <location>
        <begin position="24"/>
        <end position="103"/>
    </location>
</feature>
<feature type="region of interest" description="Disordered" evidence="1">
    <location>
        <begin position="29"/>
        <end position="103"/>
    </location>
</feature>
<protein>
    <submittedName>
        <fullName evidence="3">Extensinlike [Musca domestica]</fullName>
    </submittedName>
</protein>